<dbReference type="eggNOG" id="COG2353">
    <property type="taxonomic scope" value="Bacteria"/>
</dbReference>
<proteinExistence type="predicted"/>
<feature type="signal peptide" evidence="1">
    <location>
        <begin position="1"/>
        <end position="19"/>
    </location>
</feature>
<dbReference type="Gene3D" id="2.40.128.110">
    <property type="entry name" value="Lipid/polyisoprenoid-binding, YceI-like"/>
    <property type="match status" value="1"/>
</dbReference>
<organism evidence="3 4">
    <name type="scientific">Algoriphagus marincola HL-49</name>
    <dbReference type="NCBI Taxonomy" id="1305737"/>
    <lineage>
        <taxon>Bacteria</taxon>
        <taxon>Pseudomonadati</taxon>
        <taxon>Bacteroidota</taxon>
        <taxon>Cytophagia</taxon>
        <taxon>Cytophagales</taxon>
        <taxon>Cyclobacteriaceae</taxon>
        <taxon>Algoriphagus</taxon>
    </lineage>
</organism>
<dbReference type="SUPFAM" id="SSF101874">
    <property type="entry name" value="YceI-like"/>
    <property type="match status" value="1"/>
</dbReference>
<evidence type="ECO:0000256" key="1">
    <source>
        <dbReference type="SAM" id="SignalP"/>
    </source>
</evidence>
<dbReference type="InterPro" id="IPR007372">
    <property type="entry name" value="Lipid/polyisoprenoid-bd_YceI"/>
</dbReference>
<dbReference type="OrthoDB" id="116832at2"/>
<reference evidence="3 4" key="1">
    <citation type="submission" date="2015-09" db="EMBL/GenBank/DDBJ databases">
        <title>Identification and resolution of microdiversity through metagenomic sequencing of parallel consortia.</title>
        <authorList>
            <person name="Nelson W.C."/>
            <person name="Romine M.F."/>
            <person name="Lindemann S.R."/>
        </authorList>
    </citation>
    <scope>NUCLEOTIDE SEQUENCE [LARGE SCALE GENOMIC DNA]</scope>
    <source>
        <strain evidence="3">HL-49</strain>
    </source>
</reference>
<evidence type="ECO:0000259" key="2">
    <source>
        <dbReference type="SMART" id="SM00867"/>
    </source>
</evidence>
<evidence type="ECO:0000313" key="3">
    <source>
        <dbReference type="EMBL" id="KPQ20004.1"/>
    </source>
</evidence>
<evidence type="ECO:0000313" key="4">
    <source>
        <dbReference type="Proteomes" id="UP000050421"/>
    </source>
</evidence>
<dbReference type="EMBL" id="LJXT01000003">
    <property type="protein sequence ID" value="KPQ20004.1"/>
    <property type="molecule type" value="Genomic_DNA"/>
</dbReference>
<gene>
    <name evidence="3" type="ORF">HLUCCX10_00895</name>
</gene>
<dbReference type="InterPro" id="IPR036761">
    <property type="entry name" value="TTHA0802/YceI-like_sf"/>
</dbReference>
<dbReference type="Pfam" id="PF04264">
    <property type="entry name" value="YceI"/>
    <property type="match status" value="1"/>
</dbReference>
<dbReference type="PANTHER" id="PTHR34406">
    <property type="entry name" value="PROTEIN YCEI"/>
    <property type="match status" value="1"/>
</dbReference>
<dbReference type="Proteomes" id="UP000050421">
    <property type="component" value="Unassembled WGS sequence"/>
</dbReference>
<dbReference type="SMART" id="SM00867">
    <property type="entry name" value="YceI"/>
    <property type="match status" value="1"/>
</dbReference>
<dbReference type="PANTHER" id="PTHR34406:SF1">
    <property type="entry name" value="PROTEIN YCEI"/>
    <property type="match status" value="1"/>
</dbReference>
<comment type="caution">
    <text evidence="3">The sequence shown here is derived from an EMBL/GenBank/DDBJ whole genome shotgun (WGS) entry which is preliminary data.</text>
</comment>
<keyword evidence="1" id="KW-0732">Signal</keyword>
<protein>
    <recommendedName>
        <fullName evidence="2">Lipid/polyisoprenoid-binding YceI-like domain-containing protein</fullName>
    </recommendedName>
</protein>
<dbReference type="AlphaFoldDB" id="A0A0P8CAY0"/>
<accession>A0A0P8CAY0</accession>
<dbReference type="PATRIC" id="fig|1305737.6.peg.639"/>
<name>A0A0P8CAY0_9BACT</name>
<feature type="chain" id="PRO_5006148757" description="Lipid/polyisoprenoid-binding YceI-like domain-containing protein" evidence="1">
    <location>
        <begin position="20"/>
        <end position="181"/>
    </location>
</feature>
<dbReference type="STRING" id="1305737.GCA_000526355_01297"/>
<feature type="domain" description="Lipid/polyisoprenoid-binding YceI-like" evidence="2">
    <location>
        <begin position="21"/>
        <end position="180"/>
    </location>
</feature>
<sequence length="181" mass="20784">MRRLVLFVFFSAFSFLTYSQNFVTEDGKAVFTSKAPLNEFDGVSQKLHGLVDLDKNLVDFYLDLNTLDTGIGLRDRHMRENYLETDKYPFAEFTGKMLTVPDLDSGDWVAVEVEGIFKIHGKEKQIQIPGMLKKEEKGLVKLQADFEVLLGDFDIEIPKLVFYELAEKQLVHIEADLKLQN</sequence>